<evidence type="ECO:0000313" key="9">
    <source>
        <dbReference type="Proteomes" id="UP000799438"/>
    </source>
</evidence>
<dbReference type="Proteomes" id="UP000799438">
    <property type="component" value="Unassembled WGS sequence"/>
</dbReference>
<keyword evidence="3 6" id="KW-1133">Transmembrane helix</keyword>
<evidence type="ECO:0000313" key="8">
    <source>
        <dbReference type="EMBL" id="KAF2143763.1"/>
    </source>
</evidence>
<feature type="transmembrane region" description="Helical" evidence="6">
    <location>
        <begin position="320"/>
        <end position="344"/>
    </location>
</feature>
<organism evidence="8 9">
    <name type="scientific">Aplosporella prunicola CBS 121167</name>
    <dbReference type="NCBI Taxonomy" id="1176127"/>
    <lineage>
        <taxon>Eukaryota</taxon>
        <taxon>Fungi</taxon>
        <taxon>Dikarya</taxon>
        <taxon>Ascomycota</taxon>
        <taxon>Pezizomycotina</taxon>
        <taxon>Dothideomycetes</taxon>
        <taxon>Dothideomycetes incertae sedis</taxon>
        <taxon>Botryosphaeriales</taxon>
        <taxon>Aplosporellaceae</taxon>
        <taxon>Aplosporella</taxon>
    </lineage>
</organism>
<feature type="transmembrane region" description="Helical" evidence="6">
    <location>
        <begin position="474"/>
        <end position="494"/>
    </location>
</feature>
<evidence type="ECO:0000256" key="2">
    <source>
        <dbReference type="ARBA" id="ARBA00022692"/>
    </source>
</evidence>
<dbReference type="GeneID" id="54296370"/>
<dbReference type="Gene3D" id="1.20.1250.20">
    <property type="entry name" value="MFS general substrate transporter like domains"/>
    <property type="match status" value="1"/>
</dbReference>
<feature type="transmembrane region" description="Helical" evidence="6">
    <location>
        <begin position="445"/>
        <end position="468"/>
    </location>
</feature>
<evidence type="ECO:0000259" key="7">
    <source>
        <dbReference type="PROSITE" id="PS50850"/>
    </source>
</evidence>
<reference evidence="8" key="1">
    <citation type="journal article" date="2020" name="Stud. Mycol.">
        <title>101 Dothideomycetes genomes: a test case for predicting lifestyles and emergence of pathogens.</title>
        <authorList>
            <person name="Haridas S."/>
            <person name="Albert R."/>
            <person name="Binder M."/>
            <person name="Bloem J."/>
            <person name="Labutti K."/>
            <person name="Salamov A."/>
            <person name="Andreopoulos B."/>
            <person name="Baker S."/>
            <person name="Barry K."/>
            <person name="Bills G."/>
            <person name="Bluhm B."/>
            <person name="Cannon C."/>
            <person name="Castanera R."/>
            <person name="Culley D."/>
            <person name="Daum C."/>
            <person name="Ezra D."/>
            <person name="Gonzalez J."/>
            <person name="Henrissat B."/>
            <person name="Kuo A."/>
            <person name="Liang C."/>
            <person name="Lipzen A."/>
            <person name="Lutzoni F."/>
            <person name="Magnuson J."/>
            <person name="Mondo S."/>
            <person name="Nolan M."/>
            <person name="Ohm R."/>
            <person name="Pangilinan J."/>
            <person name="Park H.-J."/>
            <person name="Ramirez L."/>
            <person name="Alfaro M."/>
            <person name="Sun H."/>
            <person name="Tritt A."/>
            <person name="Yoshinaga Y."/>
            <person name="Zwiers L.-H."/>
            <person name="Turgeon B."/>
            <person name="Goodwin S."/>
            <person name="Spatafora J."/>
            <person name="Crous P."/>
            <person name="Grigoriev I."/>
        </authorList>
    </citation>
    <scope>NUCLEOTIDE SEQUENCE</scope>
    <source>
        <strain evidence="8">CBS 121167</strain>
    </source>
</reference>
<dbReference type="AlphaFoldDB" id="A0A6A6BK48"/>
<evidence type="ECO:0000256" key="3">
    <source>
        <dbReference type="ARBA" id="ARBA00022989"/>
    </source>
</evidence>
<evidence type="ECO:0000256" key="6">
    <source>
        <dbReference type="SAM" id="Phobius"/>
    </source>
</evidence>
<feature type="transmembrane region" description="Helical" evidence="6">
    <location>
        <begin position="412"/>
        <end position="433"/>
    </location>
</feature>
<dbReference type="PROSITE" id="PS50850">
    <property type="entry name" value="MFS"/>
    <property type="match status" value="1"/>
</dbReference>
<feature type="domain" description="Major facilitator superfamily (MFS) profile" evidence="7">
    <location>
        <begin position="103"/>
        <end position="502"/>
    </location>
</feature>
<feature type="transmembrane region" description="Helical" evidence="6">
    <location>
        <begin position="256"/>
        <end position="276"/>
    </location>
</feature>
<dbReference type="PANTHER" id="PTHR23514">
    <property type="entry name" value="BYPASS OF STOP CODON PROTEIN 6"/>
    <property type="match status" value="1"/>
</dbReference>
<proteinExistence type="predicted"/>
<dbReference type="OrthoDB" id="413079at2759"/>
<gene>
    <name evidence="8" type="ORF">K452DRAFT_268144</name>
</gene>
<dbReference type="SUPFAM" id="SSF103473">
    <property type="entry name" value="MFS general substrate transporter"/>
    <property type="match status" value="1"/>
</dbReference>
<keyword evidence="2 6" id="KW-0812">Transmembrane</keyword>
<evidence type="ECO:0000256" key="1">
    <source>
        <dbReference type="ARBA" id="ARBA00004141"/>
    </source>
</evidence>
<feature type="transmembrane region" description="Helical" evidence="6">
    <location>
        <begin position="178"/>
        <end position="204"/>
    </location>
</feature>
<evidence type="ECO:0000256" key="4">
    <source>
        <dbReference type="ARBA" id="ARBA00023136"/>
    </source>
</evidence>
<dbReference type="InterPro" id="IPR036259">
    <property type="entry name" value="MFS_trans_sf"/>
</dbReference>
<dbReference type="InterPro" id="IPR051788">
    <property type="entry name" value="MFS_Transporter"/>
</dbReference>
<dbReference type="Pfam" id="PF07690">
    <property type="entry name" value="MFS_1"/>
    <property type="match status" value="1"/>
</dbReference>
<dbReference type="InterPro" id="IPR020846">
    <property type="entry name" value="MFS_dom"/>
</dbReference>
<dbReference type="GO" id="GO:0022857">
    <property type="term" value="F:transmembrane transporter activity"/>
    <property type="evidence" value="ECO:0007669"/>
    <property type="project" value="InterPro"/>
</dbReference>
<accession>A0A6A6BK48</accession>
<protein>
    <recommendedName>
        <fullName evidence="7">Major facilitator superfamily (MFS) profile domain-containing protein</fullName>
    </recommendedName>
</protein>
<dbReference type="FunFam" id="1.20.1250.20:FF:000286">
    <property type="entry name" value="MFS efflux transporter"/>
    <property type="match status" value="1"/>
</dbReference>
<feature type="transmembrane region" description="Helical" evidence="6">
    <location>
        <begin position="134"/>
        <end position="157"/>
    </location>
</feature>
<dbReference type="PANTHER" id="PTHR23514:SF6">
    <property type="entry name" value="MAJOR FACILITATOR SUPERFAMILY (MFS) PROFILE DOMAIN-CONTAINING PROTEIN"/>
    <property type="match status" value="1"/>
</dbReference>
<dbReference type="InterPro" id="IPR011701">
    <property type="entry name" value="MFS"/>
</dbReference>
<dbReference type="EMBL" id="ML995481">
    <property type="protein sequence ID" value="KAF2143763.1"/>
    <property type="molecule type" value="Genomic_DNA"/>
</dbReference>
<dbReference type="FunFam" id="1.20.1250.20:FF:000308">
    <property type="entry name" value="MFS efflux transporter"/>
    <property type="match status" value="1"/>
</dbReference>
<feature type="transmembrane region" description="Helical" evidence="6">
    <location>
        <begin position="387"/>
        <end position="406"/>
    </location>
</feature>
<feature type="region of interest" description="Disordered" evidence="5">
    <location>
        <begin position="1"/>
        <end position="84"/>
    </location>
</feature>
<comment type="subcellular location">
    <subcellularLocation>
        <location evidence="1">Membrane</location>
        <topology evidence="1">Multi-pass membrane protein</topology>
    </subcellularLocation>
</comment>
<keyword evidence="9" id="KW-1185">Reference proteome</keyword>
<feature type="transmembrane region" description="Helical" evidence="6">
    <location>
        <begin position="356"/>
        <end position="375"/>
    </location>
</feature>
<evidence type="ECO:0000256" key="5">
    <source>
        <dbReference type="SAM" id="MobiDB-lite"/>
    </source>
</evidence>
<keyword evidence="4 6" id="KW-0472">Membrane</keyword>
<sequence length="502" mass="53115">MASHTLGLFDIEASKATANPPPNRNKSTATKAPTDYELDAISFSNPPHGPSTTASTNQAALTGAQTPKSPSDVERTTPSSPIGENAATDLVQTLWNPPMNKWRVLCACLVYFGNGINDAVPGALIPYMETDYSIGYAIVSLIFVTNAVGFIGAAFCTDAICGRLGRAKTHMLSEAFMIIGYIMLVCTPPFPVVVLSFLFLGYGYAINLALNNVFCANLAGSTVILGLAHGSYGIGGTVGPIIATAMASHGVTWSRFYFITLGIRAACMAFSGWAFWNHEKEAPVQLLAALDRSTSQQQEATEPTAPSKRALLKEALRNRVTIIGALFIFAYQGAEVSISGWFISFLINYRGGDPAAVGYVTAGFFGGITLGRFFLSHLAHRIGERASVYILIAGAVAFQILSWQIPNVIGDAVAVSVLGLLLGPVYPCAQTIFSRLLPQRLQMSAVGFIGSAGSSGGAVAPFTTGLLAQAVGTWVLHPVCVGLFAVMAACWWGLPAVRKRAE</sequence>
<name>A0A6A6BK48_9PEZI</name>
<feature type="compositionally biased region" description="Polar residues" evidence="5">
    <location>
        <begin position="42"/>
        <end position="69"/>
    </location>
</feature>
<dbReference type="GO" id="GO:0016020">
    <property type="term" value="C:membrane"/>
    <property type="evidence" value="ECO:0007669"/>
    <property type="project" value="UniProtKB-SubCell"/>
</dbReference>
<dbReference type="RefSeq" id="XP_033399475.1">
    <property type="nucleotide sequence ID" value="XM_033538874.1"/>
</dbReference>